<dbReference type="EMBL" id="JAHCLR010000003">
    <property type="protein sequence ID" value="MBS9532380.1"/>
    <property type="molecule type" value="Genomic_DNA"/>
</dbReference>
<dbReference type="RefSeq" id="WP_214091268.1">
    <property type="nucleotide sequence ID" value="NZ_JAHCLR010000003.1"/>
</dbReference>
<gene>
    <name evidence="2" type="ORF">KIH27_02115</name>
</gene>
<accession>A0ABS5RDN0</accession>
<dbReference type="Proteomes" id="UP001519535">
    <property type="component" value="Unassembled WGS sequence"/>
</dbReference>
<name>A0ABS5RDN0_9MYCO</name>
<reference evidence="2 3" key="1">
    <citation type="submission" date="2021-05" db="EMBL/GenBank/DDBJ databases">
        <title>Mycobacterium acidophilum sp. nov., an extremely acid-tolerant member of the genus Mycobacterium.</title>
        <authorList>
            <person name="Xia J."/>
        </authorList>
    </citation>
    <scope>NUCLEOTIDE SEQUENCE [LARGE SCALE GENOMIC DNA]</scope>
    <source>
        <strain evidence="2 3">M1</strain>
    </source>
</reference>
<protein>
    <submittedName>
        <fullName evidence="2">Uncharacterized protein</fullName>
    </submittedName>
</protein>
<evidence type="ECO:0000256" key="1">
    <source>
        <dbReference type="SAM" id="MobiDB-lite"/>
    </source>
</evidence>
<sequence>MADNISWETFASTGSHVGWGTKPGQHVTGCVVDYDQHGGTDYNDAVVPQIVVALTDKAYSFAKNGSHTIFPAGETVTVTCSQVSLKNVMRQTNPTPGDLLRIRLVDVIERNGKTMKIFEIDVARGQGMNGVAAVQAAPVSPTPAPAAPAAPAPTPAAPAAPAPANPNVYDAPAADDDNFDF</sequence>
<keyword evidence="3" id="KW-1185">Reference proteome</keyword>
<comment type="caution">
    <text evidence="2">The sequence shown here is derived from an EMBL/GenBank/DDBJ whole genome shotgun (WGS) entry which is preliminary data.</text>
</comment>
<evidence type="ECO:0000313" key="3">
    <source>
        <dbReference type="Proteomes" id="UP001519535"/>
    </source>
</evidence>
<proteinExistence type="predicted"/>
<evidence type="ECO:0000313" key="2">
    <source>
        <dbReference type="EMBL" id="MBS9532380.1"/>
    </source>
</evidence>
<feature type="region of interest" description="Disordered" evidence="1">
    <location>
        <begin position="139"/>
        <end position="181"/>
    </location>
</feature>
<feature type="compositionally biased region" description="Pro residues" evidence="1">
    <location>
        <begin position="140"/>
        <end position="164"/>
    </location>
</feature>
<organism evidence="2 3">
    <name type="scientific">Mycolicibacter acidiphilus</name>
    <dbReference type="NCBI Taxonomy" id="2835306"/>
    <lineage>
        <taxon>Bacteria</taxon>
        <taxon>Bacillati</taxon>
        <taxon>Actinomycetota</taxon>
        <taxon>Actinomycetes</taxon>
        <taxon>Mycobacteriales</taxon>
        <taxon>Mycobacteriaceae</taxon>
        <taxon>Mycolicibacter</taxon>
    </lineage>
</organism>